<organism evidence="1 2">
    <name type="scientific">Favolaschia claudopus</name>
    <dbReference type="NCBI Taxonomy" id="2862362"/>
    <lineage>
        <taxon>Eukaryota</taxon>
        <taxon>Fungi</taxon>
        <taxon>Dikarya</taxon>
        <taxon>Basidiomycota</taxon>
        <taxon>Agaricomycotina</taxon>
        <taxon>Agaricomycetes</taxon>
        <taxon>Agaricomycetidae</taxon>
        <taxon>Agaricales</taxon>
        <taxon>Marasmiineae</taxon>
        <taxon>Mycenaceae</taxon>
        <taxon>Favolaschia</taxon>
    </lineage>
</organism>
<evidence type="ECO:0008006" key="3">
    <source>
        <dbReference type="Google" id="ProtNLM"/>
    </source>
</evidence>
<dbReference type="InterPro" id="IPR023213">
    <property type="entry name" value="CAT-like_dom_sf"/>
</dbReference>
<proteinExistence type="predicted"/>
<keyword evidence="2" id="KW-1185">Reference proteome</keyword>
<dbReference type="AlphaFoldDB" id="A0AAW0CNS3"/>
<dbReference type="EMBL" id="JAWWNJ010000016">
    <property type="protein sequence ID" value="KAK7039624.1"/>
    <property type="molecule type" value="Genomic_DNA"/>
</dbReference>
<comment type="caution">
    <text evidence="1">The sequence shown here is derived from an EMBL/GenBank/DDBJ whole genome shotgun (WGS) entry which is preliminary data.</text>
</comment>
<dbReference type="Gene3D" id="3.30.559.30">
    <property type="entry name" value="Nonribosomal peptide synthetase, condensation domain"/>
    <property type="match status" value="1"/>
</dbReference>
<sequence length="554" mass="62281">MSIQSTNEVVAITRTHRRILSPNELSYFLPSRAYGLNDTYNRIIFHAPPSLVSPLRVHIAWAIIRLRHSLMACRVEMLPGKYDEAQFVLRLPSSPSDAVAQATSSLRFFDDVPGTRVLSAALNGPRVLSSDRLSSIHIALHGEVSPGIHEFHFVYMLHHMINDSLAMYRTQDLMCELLGGSETPGGPPRTDLELSKILEREWTQRCGAQRIPHHAIIPPAEDRIQGRTQSKFRDAAWMVDNENIQKRFIGGHVLPRLKLTNTKNRLAQLRWFKASFDVAQTSAIIAQCKAKRVTLANAMFAIISFAWIRLCASRPDLMERKDLPMLMYTAINLQRYLRPTSPLDSYISLALEYHNVVLPAFIPRDIDPVRIFWARGREAQRQMFRHAHSPFLLDRAVVTGKLRGQRAKAWARLDDEADGTLPPTRRTVSVPSPKPDSVPEAAPALALVGLSNVGDSYATVFRPKLYPSIAVQELAGIGRGGPGRMIFDTRTFKGRFSINLVFDEPAFMPGLVEDFWRYVVDGMHEYVLGDKSLVGTAQEIDYLADVPFKAAAKL</sequence>
<evidence type="ECO:0000313" key="1">
    <source>
        <dbReference type="EMBL" id="KAK7039624.1"/>
    </source>
</evidence>
<accession>A0AAW0CNS3</accession>
<dbReference type="Gene3D" id="3.30.559.10">
    <property type="entry name" value="Chloramphenicol acetyltransferase-like domain"/>
    <property type="match status" value="1"/>
</dbReference>
<evidence type="ECO:0000313" key="2">
    <source>
        <dbReference type="Proteomes" id="UP001362999"/>
    </source>
</evidence>
<gene>
    <name evidence="1" type="ORF">R3P38DRAFT_484425</name>
</gene>
<name>A0AAW0CNS3_9AGAR</name>
<dbReference type="Proteomes" id="UP001362999">
    <property type="component" value="Unassembled WGS sequence"/>
</dbReference>
<reference evidence="1 2" key="1">
    <citation type="journal article" date="2024" name="J Genomics">
        <title>Draft genome sequencing and assembly of Favolaschia claudopus CIRM-BRFM 2984 isolated from oak limbs.</title>
        <authorList>
            <person name="Navarro D."/>
            <person name="Drula E."/>
            <person name="Chaduli D."/>
            <person name="Cazenave R."/>
            <person name="Ahrendt S."/>
            <person name="Wang J."/>
            <person name="Lipzen A."/>
            <person name="Daum C."/>
            <person name="Barry K."/>
            <person name="Grigoriev I.V."/>
            <person name="Favel A."/>
            <person name="Rosso M.N."/>
            <person name="Martin F."/>
        </authorList>
    </citation>
    <scope>NUCLEOTIDE SEQUENCE [LARGE SCALE GENOMIC DNA]</scope>
    <source>
        <strain evidence="1 2">CIRM-BRFM 2984</strain>
    </source>
</reference>
<protein>
    <recommendedName>
        <fullName evidence="3">Condensation domain-containing protein</fullName>
    </recommendedName>
</protein>